<gene>
    <name evidence="1" type="ORF">FALBO_252</name>
</gene>
<dbReference type="AlphaFoldDB" id="A0A8H4LQ39"/>
<dbReference type="OrthoDB" id="5422692at2759"/>
<protein>
    <submittedName>
        <fullName evidence="1">Uncharacterized protein</fullName>
    </submittedName>
</protein>
<accession>A0A8H4LQ39</accession>
<dbReference type="EMBL" id="JAADYS010000032">
    <property type="protein sequence ID" value="KAF4472846.1"/>
    <property type="molecule type" value="Genomic_DNA"/>
</dbReference>
<proteinExistence type="predicted"/>
<evidence type="ECO:0000313" key="1">
    <source>
        <dbReference type="EMBL" id="KAF4472846.1"/>
    </source>
</evidence>
<evidence type="ECO:0000313" key="2">
    <source>
        <dbReference type="Proteomes" id="UP000554235"/>
    </source>
</evidence>
<comment type="caution">
    <text evidence="1">The sequence shown here is derived from an EMBL/GenBank/DDBJ whole genome shotgun (WGS) entry which is preliminary data.</text>
</comment>
<keyword evidence="2" id="KW-1185">Reference proteome</keyword>
<sequence length="151" mass="17126">MASRFFIRLTRRPALAGGGVVAATGFGGTLLMSWREKPINATEAQIQFDTSYGYIQNGQQLIKPPEGWTGRLFRIRNDYPTLADIRSKGVAVAADLPTLPGPDTPIYRDPKDDAPWLKIDFKKNPEEYCKVIKEYYWEGNVNNDFVLQENR</sequence>
<reference evidence="1 2" key="1">
    <citation type="submission" date="2020-01" db="EMBL/GenBank/DDBJ databases">
        <title>Identification and distribution of gene clusters putatively required for synthesis of sphingolipid metabolism inhibitors in phylogenetically diverse species of the filamentous fungus Fusarium.</title>
        <authorList>
            <person name="Kim H.-S."/>
            <person name="Busman M."/>
            <person name="Brown D.W."/>
            <person name="Divon H."/>
            <person name="Uhlig S."/>
            <person name="Proctor R.H."/>
        </authorList>
    </citation>
    <scope>NUCLEOTIDE SEQUENCE [LARGE SCALE GENOMIC DNA]</scope>
    <source>
        <strain evidence="1 2">NRRL 20459</strain>
    </source>
</reference>
<dbReference type="Proteomes" id="UP000554235">
    <property type="component" value="Unassembled WGS sequence"/>
</dbReference>
<organism evidence="1 2">
    <name type="scientific">Fusarium albosuccineum</name>
    <dbReference type="NCBI Taxonomy" id="1237068"/>
    <lineage>
        <taxon>Eukaryota</taxon>
        <taxon>Fungi</taxon>
        <taxon>Dikarya</taxon>
        <taxon>Ascomycota</taxon>
        <taxon>Pezizomycotina</taxon>
        <taxon>Sordariomycetes</taxon>
        <taxon>Hypocreomycetidae</taxon>
        <taxon>Hypocreales</taxon>
        <taxon>Nectriaceae</taxon>
        <taxon>Fusarium</taxon>
        <taxon>Fusarium decemcellulare species complex</taxon>
    </lineage>
</organism>
<name>A0A8H4LQ39_9HYPO</name>